<evidence type="ECO:0000313" key="1">
    <source>
        <dbReference type="EMBL" id="GAW91914.1"/>
    </source>
</evidence>
<dbReference type="OrthoDB" id="9810913at2"/>
<name>A0A1Z5HQX4_9FIRM</name>
<gene>
    <name evidence="1" type="ORF">KKC1_10750</name>
</gene>
<reference evidence="2" key="1">
    <citation type="journal article" date="2017" name="Appl. Environ. Microbiol.">
        <title>Genomic analysis of Calderihabitans maritimus KKC1, a thermophilic hydrogenogenic carboxydotrophic bacterium isolated from marine sediment.</title>
        <authorList>
            <person name="Omae K."/>
            <person name="Yoneda Y."/>
            <person name="Fukuyama Y."/>
            <person name="Yoshida T."/>
            <person name="Sako Y."/>
        </authorList>
    </citation>
    <scope>NUCLEOTIDE SEQUENCE [LARGE SCALE GENOMIC DNA]</scope>
    <source>
        <strain evidence="2">KKC1</strain>
    </source>
</reference>
<dbReference type="AlphaFoldDB" id="A0A1Z5HQX4"/>
<dbReference type="RefSeq" id="WP_088553369.1">
    <property type="nucleotide sequence ID" value="NZ_BDGJ01000040.1"/>
</dbReference>
<dbReference type="InterPro" id="IPR015424">
    <property type="entry name" value="PyrdxlP-dep_Trfase"/>
</dbReference>
<dbReference type="InterPro" id="IPR000653">
    <property type="entry name" value="DegT/StrS_aminotransferase"/>
</dbReference>
<dbReference type="SUPFAM" id="SSF53383">
    <property type="entry name" value="PLP-dependent transferases"/>
    <property type="match status" value="1"/>
</dbReference>
<comment type="caution">
    <text evidence="1">The sequence shown here is derived from an EMBL/GenBank/DDBJ whole genome shotgun (WGS) entry which is preliminary data.</text>
</comment>
<dbReference type="Proteomes" id="UP000197032">
    <property type="component" value="Unassembled WGS sequence"/>
</dbReference>
<proteinExistence type="predicted"/>
<dbReference type="InterPro" id="IPR015421">
    <property type="entry name" value="PyrdxlP-dep_Trfase_major"/>
</dbReference>
<evidence type="ECO:0000313" key="2">
    <source>
        <dbReference type="Proteomes" id="UP000197032"/>
    </source>
</evidence>
<sequence>MAKFKPKAYAVRGTERTKAILSVHVFGQPVDMERVGEIAEKHGLAVGCSPSLKVRSAFCIRHRHKSIFIEGCIRQSIQR</sequence>
<dbReference type="Pfam" id="PF01041">
    <property type="entry name" value="DegT_DnrJ_EryC1"/>
    <property type="match status" value="1"/>
</dbReference>
<dbReference type="Gene3D" id="3.40.640.10">
    <property type="entry name" value="Type I PLP-dependent aspartate aminotransferase-like (Major domain)"/>
    <property type="match status" value="1"/>
</dbReference>
<organism evidence="1 2">
    <name type="scientific">Calderihabitans maritimus</name>
    <dbReference type="NCBI Taxonomy" id="1246530"/>
    <lineage>
        <taxon>Bacteria</taxon>
        <taxon>Bacillati</taxon>
        <taxon>Bacillota</taxon>
        <taxon>Clostridia</taxon>
        <taxon>Neomoorellales</taxon>
        <taxon>Calderihabitantaceae</taxon>
        <taxon>Calderihabitans</taxon>
    </lineage>
</organism>
<protein>
    <submittedName>
        <fullName evidence="1">Cell wall biogenesis regulatory protein</fullName>
    </submittedName>
</protein>
<accession>A0A1Z5HQX4</accession>
<keyword evidence="2" id="KW-1185">Reference proteome</keyword>
<dbReference type="EMBL" id="BDGJ01000040">
    <property type="protein sequence ID" value="GAW91914.1"/>
    <property type="molecule type" value="Genomic_DNA"/>
</dbReference>